<keyword evidence="5 6" id="KW-0472">Membrane</keyword>
<dbReference type="Gene3D" id="1.20.1250.20">
    <property type="entry name" value="MFS general substrate transporter like domains"/>
    <property type="match status" value="2"/>
</dbReference>
<evidence type="ECO:0000256" key="6">
    <source>
        <dbReference type="SAM" id="Phobius"/>
    </source>
</evidence>
<reference evidence="8" key="1">
    <citation type="submission" date="2016-10" db="EMBL/GenBank/DDBJ databases">
        <title>Sequence of Gallionella enrichment culture.</title>
        <authorList>
            <person name="Poehlein A."/>
            <person name="Muehling M."/>
            <person name="Daniel R."/>
        </authorList>
    </citation>
    <scope>NUCLEOTIDE SEQUENCE</scope>
</reference>
<dbReference type="Pfam" id="PF07690">
    <property type="entry name" value="MFS_1"/>
    <property type="match status" value="1"/>
</dbReference>
<feature type="transmembrane region" description="Helical" evidence="6">
    <location>
        <begin position="326"/>
        <end position="347"/>
    </location>
</feature>
<feature type="transmembrane region" description="Helical" evidence="6">
    <location>
        <begin position="140"/>
        <end position="164"/>
    </location>
</feature>
<evidence type="ECO:0000313" key="8">
    <source>
        <dbReference type="EMBL" id="OIR06123.1"/>
    </source>
</evidence>
<dbReference type="SUPFAM" id="SSF103473">
    <property type="entry name" value="MFS general substrate transporter"/>
    <property type="match status" value="1"/>
</dbReference>
<feature type="transmembrane region" description="Helical" evidence="6">
    <location>
        <begin position="18"/>
        <end position="39"/>
    </location>
</feature>
<feature type="transmembrane region" description="Helical" evidence="6">
    <location>
        <begin position="51"/>
        <end position="74"/>
    </location>
</feature>
<evidence type="ECO:0000256" key="2">
    <source>
        <dbReference type="ARBA" id="ARBA00022475"/>
    </source>
</evidence>
<feature type="transmembrane region" description="Helical" evidence="6">
    <location>
        <begin position="274"/>
        <end position="294"/>
    </location>
</feature>
<feature type="domain" description="Major facilitator superfamily (MFS) profile" evidence="7">
    <location>
        <begin position="16"/>
        <end position="389"/>
    </location>
</feature>
<dbReference type="AlphaFoldDB" id="A0A1J5SDY6"/>
<dbReference type="InterPro" id="IPR011701">
    <property type="entry name" value="MFS"/>
</dbReference>
<dbReference type="CDD" id="cd17324">
    <property type="entry name" value="MFS_NepI_like"/>
    <property type="match status" value="1"/>
</dbReference>
<evidence type="ECO:0000256" key="5">
    <source>
        <dbReference type="ARBA" id="ARBA00023136"/>
    </source>
</evidence>
<evidence type="ECO:0000259" key="7">
    <source>
        <dbReference type="PROSITE" id="PS50850"/>
    </source>
</evidence>
<feature type="transmembrane region" description="Helical" evidence="6">
    <location>
        <begin position="300"/>
        <end position="319"/>
    </location>
</feature>
<dbReference type="EMBL" id="MLJW01000046">
    <property type="protein sequence ID" value="OIR06123.1"/>
    <property type="molecule type" value="Genomic_DNA"/>
</dbReference>
<dbReference type="InterPro" id="IPR020846">
    <property type="entry name" value="MFS_dom"/>
</dbReference>
<evidence type="ECO:0000256" key="3">
    <source>
        <dbReference type="ARBA" id="ARBA00022692"/>
    </source>
</evidence>
<dbReference type="InterPro" id="IPR036259">
    <property type="entry name" value="MFS_trans_sf"/>
</dbReference>
<sequence length="391" mass="40363">MNTDSINGRNMDNSSARVALMLGNFVIGLAIVGIAGMLSDLAKGLDVTIQQAGFLVTAGAIVLCIGSPLTVWAASTLDRRVLLTSSLFIVALGHFASAFAPNYGVLLTLRVLMLIAAALFTPIAASTVAMIVSQTERHGAITFVFLGWSLSVAVGLPAVAFLAAHAGWQITFAAMGVGLLACAMLVFHTLPSGLRGAPISFSSWGMLGRNQFVVTLLILTAVQIAGQFVVFTYLAPLLSRLAGADVAAISIFFSLFGVMGFIGNVIATRLVTKLGPFTTSGLALLSIFLGFTLWSLGVGTLVVMGMGVALWGLGFAAINSMQQARLIGAVPALGSAAVALNTSSVYVGQAIGSALGGFLFAQDLPRAQGYAAMILFGLSLALLATTRDTPR</sequence>
<evidence type="ECO:0000256" key="4">
    <source>
        <dbReference type="ARBA" id="ARBA00022989"/>
    </source>
</evidence>
<feature type="transmembrane region" description="Helical" evidence="6">
    <location>
        <begin position="246"/>
        <end position="267"/>
    </location>
</feature>
<proteinExistence type="predicted"/>
<name>A0A1J5SDY6_9ZZZZ</name>
<comment type="caution">
    <text evidence="8">The sequence shown here is derived from an EMBL/GenBank/DDBJ whole genome shotgun (WGS) entry which is preliminary data.</text>
</comment>
<dbReference type="PROSITE" id="PS50850">
    <property type="entry name" value="MFS"/>
    <property type="match status" value="1"/>
</dbReference>
<dbReference type="PANTHER" id="PTHR43124:SF10">
    <property type="entry name" value="PURINE EFFLUX PUMP PBUE"/>
    <property type="match status" value="1"/>
</dbReference>
<organism evidence="8">
    <name type="scientific">mine drainage metagenome</name>
    <dbReference type="NCBI Taxonomy" id="410659"/>
    <lineage>
        <taxon>unclassified sequences</taxon>
        <taxon>metagenomes</taxon>
        <taxon>ecological metagenomes</taxon>
    </lineage>
</organism>
<feature type="transmembrane region" description="Helical" evidence="6">
    <location>
        <begin position="212"/>
        <end position="234"/>
    </location>
</feature>
<dbReference type="GO" id="GO:0005886">
    <property type="term" value="C:plasma membrane"/>
    <property type="evidence" value="ECO:0007669"/>
    <property type="project" value="UniProtKB-SubCell"/>
</dbReference>
<keyword evidence="3 6" id="KW-0812">Transmembrane</keyword>
<comment type="subcellular location">
    <subcellularLocation>
        <location evidence="1">Cell membrane</location>
        <topology evidence="1">Multi-pass membrane protein</topology>
    </subcellularLocation>
</comment>
<keyword evidence="2" id="KW-1003">Cell membrane</keyword>
<dbReference type="GO" id="GO:0022857">
    <property type="term" value="F:transmembrane transporter activity"/>
    <property type="evidence" value="ECO:0007669"/>
    <property type="project" value="InterPro"/>
</dbReference>
<dbReference type="InterPro" id="IPR050189">
    <property type="entry name" value="MFS_Efflux_Transporters"/>
</dbReference>
<gene>
    <name evidence="8" type="primary">pbuE_4</name>
    <name evidence="8" type="ORF">GALL_119200</name>
</gene>
<feature type="transmembrane region" description="Helical" evidence="6">
    <location>
        <begin position="112"/>
        <end position="133"/>
    </location>
</feature>
<dbReference type="PANTHER" id="PTHR43124">
    <property type="entry name" value="PURINE EFFLUX PUMP PBUE"/>
    <property type="match status" value="1"/>
</dbReference>
<evidence type="ECO:0000256" key="1">
    <source>
        <dbReference type="ARBA" id="ARBA00004651"/>
    </source>
</evidence>
<feature type="transmembrane region" description="Helical" evidence="6">
    <location>
        <begin position="367"/>
        <end position="385"/>
    </location>
</feature>
<keyword evidence="4 6" id="KW-1133">Transmembrane helix</keyword>
<feature type="transmembrane region" description="Helical" evidence="6">
    <location>
        <begin position="81"/>
        <end position="100"/>
    </location>
</feature>
<accession>A0A1J5SDY6</accession>
<feature type="transmembrane region" description="Helical" evidence="6">
    <location>
        <begin position="170"/>
        <end position="191"/>
    </location>
</feature>
<protein>
    <submittedName>
        <fullName evidence="8">Purine efflux pump PbuE</fullName>
    </submittedName>
</protein>